<evidence type="ECO:0000256" key="2">
    <source>
        <dbReference type="ARBA" id="ARBA00016082"/>
    </source>
</evidence>
<evidence type="ECO:0000256" key="5">
    <source>
        <dbReference type="ARBA" id="ARBA00023125"/>
    </source>
</evidence>
<proteinExistence type="inferred from homology"/>
<evidence type="ECO:0000256" key="6">
    <source>
        <dbReference type="ARBA" id="ARBA00023172"/>
    </source>
</evidence>
<dbReference type="InterPro" id="IPR002104">
    <property type="entry name" value="Integrase_catalytic"/>
</dbReference>
<dbReference type="InterPro" id="IPR013762">
    <property type="entry name" value="Integrase-like_cat_sf"/>
</dbReference>
<dbReference type="Pfam" id="PF00589">
    <property type="entry name" value="Phage_integrase"/>
    <property type="match status" value="1"/>
</dbReference>
<dbReference type="GO" id="GO:0075713">
    <property type="term" value="P:establishment of integrated proviral latency"/>
    <property type="evidence" value="ECO:0007669"/>
    <property type="project" value="UniProtKB-KW"/>
</dbReference>
<organism evidence="10">
    <name type="scientific">uncultured Caudovirales phage</name>
    <dbReference type="NCBI Taxonomy" id="2100421"/>
    <lineage>
        <taxon>Viruses</taxon>
        <taxon>Duplodnaviria</taxon>
        <taxon>Heunggongvirae</taxon>
        <taxon>Uroviricota</taxon>
        <taxon>Caudoviricetes</taxon>
        <taxon>Peduoviridae</taxon>
        <taxon>Maltschvirus</taxon>
        <taxon>Maltschvirus maltsch</taxon>
    </lineage>
</organism>
<dbReference type="PANTHER" id="PTHR30349:SF41">
    <property type="entry name" value="INTEGRASE_RECOMBINASE PROTEIN MJ0367-RELATED"/>
    <property type="match status" value="1"/>
</dbReference>
<dbReference type="GO" id="GO:0003677">
    <property type="term" value="F:DNA binding"/>
    <property type="evidence" value="ECO:0007669"/>
    <property type="project" value="UniProtKB-KW"/>
</dbReference>
<dbReference type="InterPro" id="IPR050090">
    <property type="entry name" value="Tyrosine_recombinase_XerCD"/>
</dbReference>
<evidence type="ECO:0000256" key="4">
    <source>
        <dbReference type="ARBA" id="ARBA00022801"/>
    </source>
</evidence>
<evidence type="ECO:0000256" key="7">
    <source>
        <dbReference type="ARBA" id="ARBA00023195"/>
    </source>
</evidence>
<evidence type="ECO:0000313" key="9">
    <source>
        <dbReference type="EMBL" id="CAB4195639.1"/>
    </source>
</evidence>
<reference evidence="10" key="1">
    <citation type="submission" date="2020-05" db="EMBL/GenBank/DDBJ databases">
        <authorList>
            <person name="Chiriac C."/>
            <person name="Salcher M."/>
            <person name="Ghai R."/>
            <person name="Kavagutti S V."/>
        </authorList>
    </citation>
    <scope>NUCLEOTIDE SEQUENCE</scope>
</reference>
<protein>
    <recommendedName>
        <fullName evidence="2">Integrase</fullName>
    </recommendedName>
</protein>
<evidence type="ECO:0000259" key="8">
    <source>
        <dbReference type="PROSITE" id="PS51898"/>
    </source>
</evidence>
<dbReference type="GO" id="GO:0016787">
    <property type="term" value="F:hydrolase activity"/>
    <property type="evidence" value="ECO:0007669"/>
    <property type="project" value="UniProtKB-KW"/>
</dbReference>
<accession>A0A6J5S8Q1</accession>
<dbReference type="GO" id="GO:0044826">
    <property type="term" value="P:viral genome integration into host DNA"/>
    <property type="evidence" value="ECO:0007669"/>
    <property type="project" value="UniProtKB-KW"/>
</dbReference>
<dbReference type="InterPro" id="IPR011010">
    <property type="entry name" value="DNA_brk_join_enz"/>
</dbReference>
<evidence type="ECO:0000313" key="10">
    <source>
        <dbReference type="EMBL" id="CAB4205092.1"/>
    </source>
</evidence>
<dbReference type="GO" id="GO:0006310">
    <property type="term" value="P:DNA recombination"/>
    <property type="evidence" value="ECO:0007669"/>
    <property type="project" value="UniProtKB-KW"/>
</dbReference>
<evidence type="ECO:0000256" key="3">
    <source>
        <dbReference type="ARBA" id="ARBA00022679"/>
    </source>
</evidence>
<keyword evidence="6" id="KW-0233">DNA recombination</keyword>
<dbReference type="PROSITE" id="PS51898">
    <property type="entry name" value="TYR_RECOMBINASE"/>
    <property type="match status" value="1"/>
</dbReference>
<dbReference type="SUPFAM" id="SSF56349">
    <property type="entry name" value="DNA breaking-rejoining enzymes"/>
    <property type="match status" value="1"/>
</dbReference>
<keyword evidence="3" id="KW-0808">Transferase</keyword>
<comment type="similarity">
    <text evidence="1">Belongs to the 'phage' integrase family.</text>
</comment>
<dbReference type="GO" id="GO:0016740">
    <property type="term" value="F:transferase activity"/>
    <property type="evidence" value="ECO:0007669"/>
    <property type="project" value="UniProtKB-KW"/>
</dbReference>
<keyword evidence="7" id="KW-1179">Viral genome integration</keyword>
<sequence length="328" mass="36276">MVQSHQGEEALVPVIEALPSLPIRPRAADVIVAYLARYPSEHSRRTMMTALERAARCFGRPAADLSWWELSHQDFSALRARLIERHAPATVNQTLVAIRGLLKTCWRMNLVSHESFSRATDVPAWKCERLPAGRMISTQELERLFAAASGPSPLARRDSAMLAILLGCGLRAAETTSLAMTDYQPETGEVRVLRGKGGKDRITYLAAPGRRAVARWLAIRGPSSGALFCDHRRVGEELVGSSMPHLSSKGLYYRVRALVRRASMGHTSPHDFRRTFISLLLDGGHDISTVQRLAGHAAVTTTARYDRRPEEVKKAAAYAIAIPYSDEE</sequence>
<keyword evidence="5" id="KW-0238">DNA-binding</keyword>
<keyword evidence="7" id="KW-1160">Virus entry into host cell</keyword>
<name>A0A6J5S8Q1_9CAUD</name>
<dbReference type="EMBL" id="LR797355">
    <property type="protein sequence ID" value="CAB4205092.1"/>
    <property type="molecule type" value="Genomic_DNA"/>
</dbReference>
<feature type="domain" description="Tyr recombinase" evidence="8">
    <location>
        <begin position="129"/>
        <end position="319"/>
    </location>
</feature>
<dbReference type="EMBL" id="LR797239">
    <property type="protein sequence ID" value="CAB4195639.1"/>
    <property type="molecule type" value="Genomic_DNA"/>
</dbReference>
<dbReference type="PANTHER" id="PTHR30349">
    <property type="entry name" value="PHAGE INTEGRASE-RELATED"/>
    <property type="match status" value="1"/>
</dbReference>
<evidence type="ECO:0000256" key="1">
    <source>
        <dbReference type="ARBA" id="ARBA00008857"/>
    </source>
</evidence>
<dbReference type="Gene3D" id="1.10.443.10">
    <property type="entry name" value="Intergrase catalytic core"/>
    <property type="match status" value="1"/>
</dbReference>
<gene>
    <name evidence="9" type="ORF">UFOVP1287_21</name>
    <name evidence="10" type="ORF">UFOVP1408_19</name>
</gene>
<keyword evidence="4" id="KW-0378">Hydrolase</keyword>
<keyword evidence="7" id="KW-0229">DNA integration</keyword>
<dbReference type="GO" id="GO:0015074">
    <property type="term" value="P:DNA integration"/>
    <property type="evidence" value="ECO:0007669"/>
    <property type="project" value="InterPro"/>
</dbReference>